<evidence type="ECO:0000256" key="2">
    <source>
        <dbReference type="ARBA" id="ARBA00001974"/>
    </source>
</evidence>
<evidence type="ECO:0000256" key="6">
    <source>
        <dbReference type="ARBA" id="ARBA00022691"/>
    </source>
</evidence>
<dbReference type="Gene3D" id="1.20.990.10">
    <property type="entry name" value="NADPH-cytochrome p450 Reductase, Chain A, domain 3"/>
    <property type="match status" value="1"/>
</dbReference>
<dbReference type="SUPFAM" id="SSF63380">
    <property type="entry name" value="Riboflavin synthase domain-like"/>
    <property type="match status" value="1"/>
</dbReference>
<dbReference type="PANTHER" id="PTHR19384:SF84">
    <property type="entry name" value="METHIONINE SYNTHASE REDUCTASE"/>
    <property type="match status" value="1"/>
</dbReference>
<evidence type="ECO:0000256" key="8">
    <source>
        <dbReference type="ARBA" id="ARBA00022857"/>
    </source>
</evidence>
<dbReference type="Pfam" id="PF00258">
    <property type="entry name" value="Flavodoxin_1"/>
    <property type="match status" value="1"/>
</dbReference>
<feature type="region of interest" description="Disordered" evidence="13">
    <location>
        <begin position="1"/>
        <end position="40"/>
    </location>
</feature>
<keyword evidence="7" id="KW-0274">FAD</keyword>
<reference evidence="16 17" key="1">
    <citation type="journal article" date="2024" name="Nat. Commun.">
        <title>Phylogenomics reveals the evolutionary origins of lichenization in chlorophyte algae.</title>
        <authorList>
            <person name="Puginier C."/>
            <person name="Libourel C."/>
            <person name="Otte J."/>
            <person name="Skaloud P."/>
            <person name="Haon M."/>
            <person name="Grisel S."/>
            <person name="Petersen M."/>
            <person name="Berrin J.G."/>
            <person name="Delaux P.M."/>
            <person name="Dal Grande F."/>
            <person name="Keller J."/>
        </authorList>
    </citation>
    <scope>NUCLEOTIDE SEQUENCE [LARGE SCALE GENOMIC DNA]</scope>
    <source>
        <strain evidence="16 17">SAG 2043</strain>
    </source>
</reference>
<dbReference type="InterPro" id="IPR003097">
    <property type="entry name" value="CysJ-like_FAD-binding"/>
</dbReference>
<keyword evidence="5" id="KW-0288">FMN</keyword>
<evidence type="ECO:0000256" key="13">
    <source>
        <dbReference type="SAM" id="MobiDB-lite"/>
    </source>
</evidence>
<feature type="domain" description="FAD-binding FR-type" evidence="15">
    <location>
        <begin position="313"/>
        <end position="584"/>
    </location>
</feature>
<evidence type="ECO:0000256" key="9">
    <source>
        <dbReference type="ARBA" id="ARBA00023002"/>
    </source>
</evidence>
<dbReference type="EC" id="1.16.1.8" evidence="11"/>
<keyword evidence="6" id="KW-0949">S-adenosyl-L-methionine</keyword>
<feature type="compositionally biased region" description="Low complexity" evidence="13">
    <location>
        <begin position="236"/>
        <end position="258"/>
    </location>
</feature>
<protein>
    <recommendedName>
        <fullName evidence="12">Methionine synthase reductase</fullName>
        <ecNumber evidence="11">1.16.1.8</ecNumber>
    </recommendedName>
</protein>
<dbReference type="GO" id="GO:0005829">
    <property type="term" value="C:cytosol"/>
    <property type="evidence" value="ECO:0007669"/>
    <property type="project" value="TreeGrafter"/>
</dbReference>
<evidence type="ECO:0000256" key="1">
    <source>
        <dbReference type="ARBA" id="ARBA00001917"/>
    </source>
</evidence>
<dbReference type="InterPro" id="IPR001709">
    <property type="entry name" value="Flavoprot_Pyr_Nucl_cyt_Rdtase"/>
</dbReference>
<dbReference type="InterPro" id="IPR001094">
    <property type="entry name" value="Flavdoxin-like"/>
</dbReference>
<keyword evidence="10" id="KW-0486">Methionine biosynthesis</keyword>
<evidence type="ECO:0000256" key="12">
    <source>
        <dbReference type="ARBA" id="ARBA00040659"/>
    </source>
</evidence>
<dbReference type="Gene3D" id="2.40.30.10">
    <property type="entry name" value="Translation factors"/>
    <property type="match status" value="1"/>
</dbReference>
<dbReference type="GO" id="GO:0050660">
    <property type="term" value="F:flavin adenine dinucleotide binding"/>
    <property type="evidence" value="ECO:0007669"/>
    <property type="project" value="TreeGrafter"/>
</dbReference>
<feature type="domain" description="Flavodoxin-like" evidence="14">
    <location>
        <begin position="76"/>
        <end position="221"/>
    </location>
</feature>
<dbReference type="GO" id="GO:0030586">
    <property type="term" value="F:[methionine synthase] reductase (NADPH) activity"/>
    <property type="evidence" value="ECO:0007669"/>
    <property type="project" value="UniProtKB-EC"/>
</dbReference>
<dbReference type="Pfam" id="PF00667">
    <property type="entry name" value="FAD_binding_1"/>
    <property type="match status" value="1"/>
</dbReference>
<dbReference type="PANTHER" id="PTHR19384">
    <property type="entry name" value="NITRIC OXIDE SYNTHASE-RELATED"/>
    <property type="match status" value="1"/>
</dbReference>
<keyword evidence="17" id="KW-1185">Reference proteome</keyword>
<accession>A0AAW1QC59</accession>
<dbReference type="InterPro" id="IPR017938">
    <property type="entry name" value="Riboflavin_synthase-like_b-brl"/>
</dbReference>
<dbReference type="PRINTS" id="PR00369">
    <property type="entry name" value="FLAVODOXIN"/>
</dbReference>
<evidence type="ECO:0000259" key="14">
    <source>
        <dbReference type="PROSITE" id="PS50902"/>
    </source>
</evidence>
<evidence type="ECO:0000256" key="4">
    <source>
        <dbReference type="ARBA" id="ARBA00022630"/>
    </source>
</evidence>
<proteinExistence type="predicted"/>
<evidence type="ECO:0000256" key="10">
    <source>
        <dbReference type="ARBA" id="ARBA00023167"/>
    </source>
</evidence>
<feature type="compositionally biased region" description="Polar residues" evidence="13">
    <location>
        <begin position="1"/>
        <end position="12"/>
    </location>
</feature>
<evidence type="ECO:0000256" key="5">
    <source>
        <dbReference type="ARBA" id="ARBA00022643"/>
    </source>
</evidence>
<evidence type="ECO:0000259" key="15">
    <source>
        <dbReference type="PROSITE" id="PS51384"/>
    </source>
</evidence>
<feature type="region of interest" description="Disordered" evidence="13">
    <location>
        <begin position="232"/>
        <end position="263"/>
    </location>
</feature>
<keyword evidence="8" id="KW-0521">NADP</keyword>
<keyword evidence="4" id="KW-0285">Flavoprotein</keyword>
<dbReference type="Gene3D" id="3.40.50.80">
    <property type="entry name" value="Nucleotide-binding domain of ferredoxin-NADP reductase (FNR) module"/>
    <property type="match status" value="1"/>
</dbReference>
<dbReference type="GO" id="GO:0009086">
    <property type="term" value="P:methionine biosynthetic process"/>
    <property type="evidence" value="ECO:0007669"/>
    <property type="project" value="UniProtKB-KW"/>
</dbReference>
<sequence>MQGQAPSPSANGSAKPAPQPEAAQKAGFKPGQQLANGGSAPVAASGGGAILARLRAAREKHAAEAAGRAAASGREVVVAYASQTGTSQEIARNIQAECSKHGIARSRVVSFDELGFEDVAAGKVPILAMIASSTGDGDVPDNAVKFLGKLKRKSQPEGLLKDVQFTVLGLGDSNYTRYMAVPRAFRTRFTDLGAACFYDCLEADEVDGLEEFVDRWVAGLWGPLKQAALPTAVGDNGPPANGKSPGAAAAADNSSESGAGDGLVGVPALAPTRVALVWEADRAQAERVAAAEAAHPTAADLAERDVKGMYSPETPFWARVADARYLTAPTSERKVLHVAFDVSGSGMAYHPGDSLGLLPENDPALVDGLLARLGQDGAAIFSVRPVGSPADSAAPATSSAGSAGSASSEASGAPRLLPHLRWPCTLRWALLHGCDLTSAPRKSLLRLLGEHCGDAAQRRQLLLLASRGGKDAYAKEIREGQPSLLDLLQRFPSCQPPLAALLDALPPLAPRMYSIASSPLEHPGQAHVAFSVVRFLTANGQRQGVATTWLAKLVEPITSGRLKASELTLRLPLYLRSGGAFRPPEDLQVPSLMIGPGTGVAPFRGFLQHRRQLLRQRPPQAGAGSQAEAAGPAWLFFGCRTKQDDYLYGDEWDAFVKDGTLSHYEVAFSRAQASKVYVQHLMQQQGEALHRLVTAPGAHIFVCGDGALMAKDVHATLVSLLEKNGSMTSAEASAALAAMTKEKRYIRDIWS</sequence>
<feature type="compositionally biased region" description="Low complexity" evidence="13">
    <location>
        <begin position="14"/>
        <end position="26"/>
    </location>
</feature>
<dbReference type="SUPFAM" id="SSF52218">
    <property type="entry name" value="Flavoproteins"/>
    <property type="match status" value="1"/>
</dbReference>
<dbReference type="GO" id="GO:0010181">
    <property type="term" value="F:FMN binding"/>
    <property type="evidence" value="ECO:0007669"/>
    <property type="project" value="InterPro"/>
</dbReference>
<feature type="region of interest" description="Disordered" evidence="13">
    <location>
        <begin position="391"/>
        <end position="410"/>
    </location>
</feature>
<dbReference type="Proteomes" id="UP001489004">
    <property type="component" value="Unassembled WGS sequence"/>
</dbReference>
<dbReference type="AlphaFoldDB" id="A0AAW1QC59"/>
<evidence type="ECO:0000313" key="17">
    <source>
        <dbReference type="Proteomes" id="UP001489004"/>
    </source>
</evidence>
<evidence type="ECO:0000256" key="11">
    <source>
        <dbReference type="ARBA" id="ARBA00039088"/>
    </source>
</evidence>
<name>A0AAW1QC59_9CHLO</name>
<comment type="caution">
    <text evidence="16">The sequence shown here is derived from an EMBL/GenBank/DDBJ whole genome shotgun (WGS) entry which is preliminary data.</text>
</comment>
<keyword evidence="3" id="KW-0028">Amino-acid biosynthesis</keyword>
<dbReference type="EMBL" id="JALJOR010000004">
    <property type="protein sequence ID" value="KAK9818129.1"/>
    <property type="molecule type" value="Genomic_DNA"/>
</dbReference>
<evidence type="ECO:0000313" key="16">
    <source>
        <dbReference type="EMBL" id="KAK9818129.1"/>
    </source>
</evidence>
<dbReference type="PROSITE" id="PS50902">
    <property type="entry name" value="FLAVODOXIN_LIKE"/>
    <property type="match status" value="1"/>
</dbReference>
<dbReference type="SUPFAM" id="SSF52343">
    <property type="entry name" value="Ferredoxin reductase-like, C-terminal NADP-linked domain"/>
    <property type="match status" value="1"/>
</dbReference>
<dbReference type="InterPro" id="IPR039261">
    <property type="entry name" value="FNR_nucleotide-bd"/>
</dbReference>
<dbReference type="InterPro" id="IPR008254">
    <property type="entry name" value="Flavodoxin/NO_synth"/>
</dbReference>
<dbReference type="InterPro" id="IPR023173">
    <property type="entry name" value="NADPH_Cyt_P450_Rdtase_alpha"/>
</dbReference>
<dbReference type="InterPro" id="IPR017927">
    <property type="entry name" value="FAD-bd_FR_type"/>
</dbReference>
<evidence type="ECO:0000256" key="3">
    <source>
        <dbReference type="ARBA" id="ARBA00022605"/>
    </source>
</evidence>
<comment type="cofactor">
    <cofactor evidence="2">
        <name>FAD</name>
        <dbReference type="ChEBI" id="CHEBI:57692"/>
    </cofactor>
</comment>
<keyword evidence="9" id="KW-0560">Oxidoreductase</keyword>
<dbReference type="Gene3D" id="3.40.50.360">
    <property type="match status" value="1"/>
</dbReference>
<dbReference type="FunFam" id="3.40.50.80:FF:000001">
    <property type="entry name" value="NADPH--cytochrome P450 reductase 1"/>
    <property type="match status" value="1"/>
</dbReference>
<gene>
    <name evidence="16" type="ORF">WJX72_007597</name>
</gene>
<dbReference type="GO" id="GO:0050667">
    <property type="term" value="P:homocysteine metabolic process"/>
    <property type="evidence" value="ECO:0007669"/>
    <property type="project" value="TreeGrafter"/>
</dbReference>
<comment type="cofactor">
    <cofactor evidence="1">
        <name>FMN</name>
        <dbReference type="ChEBI" id="CHEBI:58210"/>
    </cofactor>
</comment>
<dbReference type="Pfam" id="PF00175">
    <property type="entry name" value="NAD_binding_1"/>
    <property type="match status" value="1"/>
</dbReference>
<dbReference type="InterPro" id="IPR001433">
    <property type="entry name" value="OxRdtase_FAD/NAD-bd"/>
</dbReference>
<dbReference type="PRINTS" id="PR00371">
    <property type="entry name" value="FPNCR"/>
</dbReference>
<organism evidence="16 17">
    <name type="scientific">[Myrmecia] bisecta</name>
    <dbReference type="NCBI Taxonomy" id="41462"/>
    <lineage>
        <taxon>Eukaryota</taxon>
        <taxon>Viridiplantae</taxon>
        <taxon>Chlorophyta</taxon>
        <taxon>core chlorophytes</taxon>
        <taxon>Trebouxiophyceae</taxon>
        <taxon>Trebouxiales</taxon>
        <taxon>Trebouxiaceae</taxon>
        <taxon>Myrmecia</taxon>
    </lineage>
</organism>
<dbReference type="InterPro" id="IPR029039">
    <property type="entry name" value="Flavoprotein-like_sf"/>
</dbReference>
<evidence type="ECO:0000256" key="7">
    <source>
        <dbReference type="ARBA" id="ARBA00022827"/>
    </source>
</evidence>
<dbReference type="PROSITE" id="PS51384">
    <property type="entry name" value="FAD_FR"/>
    <property type="match status" value="1"/>
</dbReference>